<name>A0A2D0N0G3_FLAN2</name>
<proteinExistence type="predicted"/>
<dbReference type="RefSeq" id="WP_099154515.1">
    <property type="nucleotide sequence ID" value="NZ_PDUD01000045.1"/>
</dbReference>
<reference evidence="1 2" key="1">
    <citation type="submission" date="2017-10" db="EMBL/GenBank/DDBJ databases">
        <title>The draft genome sequence of Lewinella nigricans NBRC 102662.</title>
        <authorList>
            <person name="Wang K."/>
        </authorList>
    </citation>
    <scope>NUCLEOTIDE SEQUENCE [LARGE SCALE GENOMIC DNA]</scope>
    <source>
        <strain evidence="1 2">NBRC 102662</strain>
    </source>
</reference>
<dbReference type="OrthoDB" id="680837at2"/>
<dbReference type="AlphaFoldDB" id="A0A2D0N0G3"/>
<accession>A0A2D0N0G3</accession>
<protein>
    <submittedName>
        <fullName evidence="1">Uncharacterized protein</fullName>
    </submittedName>
</protein>
<evidence type="ECO:0000313" key="1">
    <source>
        <dbReference type="EMBL" id="PHN02021.1"/>
    </source>
</evidence>
<dbReference type="EMBL" id="PDUD01000045">
    <property type="protein sequence ID" value="PHN02021.1"/>
    <property type="molecule type" value="Genomic_DNA"/>
</dbReference>
<comment type="caution">
    <text evidence="1">The sequence shown here is derived from an EMBL/GenBank/DDBJ whole genome shotgun (WGS) entry which is preliminary data.</text>
</comment>
<evidence type="ECO:0000313" key="2">
    <source>
        <dbReference type="Proteomes" id="UP000223913"/>
    </source>
</evidence>
<gene>
    <name evidence="1" type="ORF">CRP01_33845</name>
</gene>
<dbReference type="Proteomes" id="UP000223913">
    <property type="component" value="Unassembled WGS sequence"/>
</dbReference>
<sequence>MKYTYWFILVILATNLSAQSEDLIFVNGLDVNEERYPDIKDSPYLFGDEWHPADLLTKEMKRVPNMPTRYNIYTGEFEVRQGDKFIRLANDRFMRIEFEVNEDGEKVDNADEKLVFQASFHPRFRDHFVNLIYSGSTMVVFRDFRAIVSEKTVQNVGQTVEFKRFFPKVDYYLMQNGELKTIKPNKKTLIKLLGHKKELEAYIKEHKLDLESAPDLNKLLTFAETLS</sequence>
<keyword evidence="2" id="KW-1185">Reference proteome</keyword>
<organism evidence="1 2">
    <name type="scientific">Flavilitoribacter nigricans (strain ATCC 23147 / DSM 23189 / NBRC 102662 / NCIMB 1420 / SS-2)</name>
    <name type="common">Lewinella nigricans</name>
    <dbReference type="NCBI Taxonomy" id="1122177"/>
    <lineage>
        <taxon>Bacteria</taxon>
        <taxon>Pseudomonadati</taxon>
        <taxon>Bacteroidota</taxon>
        <taxon>Saprospiria</taxon>
        <taxon>Saprospirales</taxon>
        <taxon>Lewinellaceae</taxon>
        <taxon>Flavilitoribacter</taxon>
    </lineage>
</organism>